<dbReference type="Proteomes" id="UP000002734">
    <property type="component" value="Chromosome"/>
</dbReference>
<dbReference type="AlphaFoldDB" id="C6CCG1"/>
<evidence type="ECO:0000256" key="1">
    <source>
        <dbReference type="SAM" id="SignalP"/>
    </source>
</evidence>
<sequence length="124" mass="13594">MRTTFFVISALFFSTPLLAEQTQQPTHDMAGMNHSGMNHGDMSSMNHAAAALYQTTGTVKQWRADGVTLAHAAVPALRWPAMTMTFKLPADRQWSPLPQGTAVNFSFVQDADGYTLTAITPQQH</sequence>
<gene>
    <name evidence="2" type="ordered locus">Dd703_1168</name>
</gene>
<dbReference type="STRING" id="579405.Dd703_1168"/>
<reference evidence="2" key="1">
    <citation type="submission" date="2009-06" db="EMBL/GenBank/DDBJ databases">
        <title>Complete sequence of Dickeya dadantii Ech703.</title>
        <authorList>
            <consortium name="US DOE Joint Genome Institute"/>
            <person name="Lucas S."/>
            <person name="Copeland A."/>
            <person name="Lapidus A."/>
            <person name="Glavina del Rio T."/>
            <person name="Dalin E."/>
            <person name="Tice H."/>
            <person name="Bruce D."/>
            <person name="Goodwin L."/>
            <person name="Pitluck S."/>
            <person name="Chertkov O."/>
            <person name="Brettin T."/>
            <person name="Detter J.C."/>
            <person name="Han C."/>
            <person name="Larimer F."/>
            <person name="Land M."/>
            <person name="Hauser L."/>
            <person name="Kyrpides N."/>
            <person name="Mikhailova N."/>
            <person name="Balakrishnan V."/>
            <person name="Glasner J."/>
            <person name="Perna N.T."/>
        </authorList>
    </citation>
    <scope>NUCLEOTIDE SEQUENCE [LARGE SCALE GENOMIC DNA]</scope>
    <source>
        <strain evidence="2">Ech703</strain>
    </source>
</reference>
<accession>C6CCG1</accession>
<dbReference type="InterPro" id="IPR042230">
    <property type="entry name" value="CusF_sf"/>
</dbReference>
<evidence type="ECO:0008006" key="4">
    <source>
        <dbReference type="Google" id="ProtNLM"/>
    </source>
</evidence>
<organism evidence="2 3">
    <name type="scientific">Musicola paradisiaca (strain Ech703)</name>
    <name type="common">Dickeya paradisiaca</name>
    <name type="synonym">Dickeya dadantii</name>
    <dbReference type="NCBI Taxonomy" id="579405"/>
    <lineage>
        <taxon>Bacteria</taxon>
        <taxon>Pseudomonadati</taxon>
        <taxon>Pseudomonadota</taxon>
        <taxon>Gammaproteobacteria</taxon>
        <taxon>Enterobacterales</taxon>
        <taxon>Pectobacteriaceae</taxon>
        <taxon>Musicola</taxon>
    </lineage>
</organism>
<dbReference type="Gene3D" id="2.40.50.320">
    <property type="entry name" value="Copper binding periplasmic protein CusF"/>
    <property type="match status" value="1"/>
</dbReference>
<dbReference type="eggNOG" id="COG5569">
    <property type="taxonomic scope" value="Bacteria"/>
</dbReference>
<dbReference type="InterPro" id="IPR021647">
    <property type="entry name" value="CusF_Ec"/>
</dbReference>
<dbReference type="KEGG" id="dda:Dd703_1168"/>
<proteinExistence type="predicted"/>
<feature type="signal peptide" evidence="1">
    <location>
        <begin position="1"/>
        <end position="19"/>
    </location>
</feature>
<dbReference type="HOGENOM" id="CLU_140852_2_1_6"/>
<protein>
    <recommendedName>
        <fullName evidence="4">Copper-binding protein</fullName>
    </recommendedName>
</protein>
<evidence type="ECO:0000313" key="3">
    <source>
        <dbReference type="Proteomes" id="UP000002734"/>
    </source>
</evidence>
<dbReference type="Pfam" id="PF11604">
    <property type="entry name" value="CusF_Ec"/>
    <property type="match status" value="1"/>
</dbReference>
<name>C6CCG1_MUSP7</name>
<keyword evidence="3" id="KW-1185">Reference proteome</keyword>
<evidence type="ECO:0000313" key="2">
    <source>
        <dbReference type="EMBL" id="ACS84972.1"/>
    </source>
</evidence>
<feature type="chain" id="PRO_5002963270" description="Copper-binding protein" evidence="1">
    <location>
        <begin position="20"/>
        <end position="124"/>
    </location>
</feature>
<dbReference type="EMBL" id="CP001654">
    <property type="protein sequence ID" value="ACS84972.1"/>
    <property type="molecule type" value="Genomic_DNA"/>
</dbReference>
<keyword evidence="1" id="KW-0732">Signal</keyword>
<dbReference type="RefSeq" id="WP_012764789.1">
    <property type="nucleotide sequence ID" value="NC_012880.1"/>
</dbReference>